<evidence type="ECO:0000313" key="2">
    <source>
        <dbReference type="Proteomes" id="UP000216752"/>
    </source>
</evidence>
<gene>
    <name evidence="1" type="ORF">SPSIL_014410</name>
</gene>
<organism evidence="1 2">
    <name type="scientific">Sporomusa silvacetica DSM 10669</name>
    <dbReference type="NCBI Taxonomy" id="1123289"/>
    <lineage>
        <taxon>Bacteria</taxon>
        <taxon>Bacillati</taxon>
        <taxon>Bacillota</taxon>
        <taxon>Negativicutes</taxon>
        <taxon>Selenomonadales</taxon>
        <taxon>Sporomusaceae</taxon>
        <taxon>Sporomusa</taxon>
    </lineage>
</organism>
<dbReference type="EMBL" id="CP155573">
    <property type="protein sequence ID" value="XFO65332.1"/>
    <property type="molecule type" value="Genomic_DNA"/>
</dbReference>
<name>A0ABZ3II28_9FIRM</name>
<dbReference type="Proteomes" id="UP000216752">
    <property type="component" value="Chromosome"/>
</dbReference>
<protein>
    <recommendedName>
        <fullName evidence="3">HNH endonuclease</fullName>
    </recommendedName>
</protein>
<evidence type="ECO:0008006" key="3">
    <source>
        <dbReference type="Google" id="ProtNLM"/>
    </source>
</evidence>
<evidence type="ECO:0000313" key="1">
    <source>
        <dbReference type="EMBL" id="XFO65332.1"/>
    </source>
</evidence>
<accession>A0ABZ3II28</accession>
<keyword evidence="2" id="KW-1185">Reference proteome</keyword>
<proteinExistence type="predicted"/>
<reference evidence="1" key="1">
    <citation type="submission" date="2024-05" db="EMBL/GenBank/DDBJ databases">
        <title>Isolation and characterization of Sporomusa carbonis sp. nov., a carboxydotrophic hydrogenogen in the genus of Sporomusa isolated from a charcoal burning pile.</title>
        <authorList>
            <person name="Boeer T."/>
            <person name="Rosenbaum F."/>
            <person name="Eysell L."/>
            <person name="Mueller V."/>
            <person name="Daniel R."/>
            <person name="Poehlein A."/>
        </authorList>
    </citation>
    <scope>NUCLEOTIDE SEQUENCE [LARGE SCALE GENOMIC DNA]</scope>
    <source>
        <strain evidence="1">DSM 10669</strain>
    </source>
</reference>
<sequence>MKEMCYWCGRDATSKEHVPPKCLFPEEKDIKSIYKETFRRSLITVPSCDEHNLAKSHDDEYLMVCLGGRVGNNGIAYIHTNTKIKRAIERNSKLIHTQGEDEISISGKRFPVLLVHIDTYRLMRSFESIARALVFHEFSFRYQGRCQVISDIFFSPKDFKSTNFQAKSAQMLSRERKRWTTENKGDNPRIFTYQFSNLDAFGTFTVALTFYEETVIYVIMSLLDNGTYPQNGKIIKIINRPISK</sequence>
<dbReference type="RefSeq" id="WP_094603401.1">
    <property type="nucleotide sequence ID" value="NZ_CP155573.1"/>
</dbReference>